<dbReference type="CDD" id="cd18186">
    <property type="entry name" value="BTB_POZ_ZBTB_KLHL-like"/>
    <property type="match status" value="1"/>
</dbReference>
<dbReference type="Proteomes" id="UP000566819">
    <property type="component" value="Unassembled WGS sequence"/>
</dbReference>
<dbReference type="EMBL" id="JAAMPI010000092">
    <property type="protein sequence ID" value="KAF4635932.1"/>
    <property type="molecule type" value="Genomic_DNA"/>
</dbReference>
<feature type="region of interest" description="Disordered" evidence="1">
    <location>
        <begin position="75"/>
        <end position="101"/>
    </location>
</feature>
<evidence type="ECO:0008006" key="4">
    <source>
        <dbReference type="Google" id="ProtNLM"/>
    </source>
</evidence>
<comment type="caution">
    <text evidence="2">The sequence shown here is derived from an EMBL/GenBank/DDBJ whole genome shotgun (WGS) entry which is preliminary data.</text>
</comment>
<evidence type="ECO:0000313" key="3">
    <source>
        <dbReference type="Proteomes" id="UP000566819"/>
    </source>
</evidence>
<keyword evidence="3" id="KW-1185">Reference proteome</keyword>
<evidence type="ECO:0000256" key="1">
    <source>
        <dbReference type="SAM" id="MobiDB-lite"/>
    </source>
</evidence>
<sequence>MNCIARLKVECGIIAPSQTKPPLPASAHSPSLSVNPRALPKTNTYMEDREAESQLLHESRKADVMAYTISSPTLSEATARASPSPVLPDAPSSPSRNSLSSPFNPLEALNASLISGKYSDLTVLHGEREWKAHKVVVFSQSHFLESKIYPEVRIPIEIPLPNSDLQKEPDLLNLSEFDEEAVSLTMEYLYGSQYTTIGVEPTFSLPTHVKVFILAITLGIKGLELYAAAKYKHNLNNFVTNLEVYFSSVAEIYQHTTMENPSLRFAVVEAAVMEMPNLLEEPVRSRFLEVTRDIPDFHADVLTYLVRDPNRPVEVQIPILCGECGMREENDMYDVEVECKGCGEQRRVQFF</sequence>
<feature type="compositionally biased region" description="Low complexity" evidence="1">
    <location>
        <begin position="92"/>
        <end position="101"/>
    </location>
</feature>
<dbReference type="SUPFAM" id="SSF54695">
    <property type="entry name" value="POZ domain"/>
    <property type="match status" value="1"/>
</dbReference>
<dbReference type="Gene3D" id="3.30.710.10">
    <property type="entry name" value="Potassium Channel Kv1.1, Chain A"/>
    <property type="match status" value="1"/>
</dbReference>
<evidence type="ECO:0000313" key="2">
    <source>
        <dbReference type="EMBL" id="KAF4635932.1"/>
    </source>
</evidence>
<protein>
    <recommendedName>
        <fullName evidence="4">BTB domain-containing protein</fullName>
    </recommendedName>
</protein>
<dbReference type="PANTHER" id="PTHR47843">
    <property type="entry name" value="BTB DOMAIN-CONTAINING PROTEIN-RELATED"/>
    <property type="match status" value="1"/>
</dbReference>
<dbReference type="PANTHER" id="PTHR47843:SF5">
    <property type="entry name" value="BTB_POZ DOMAIN PROTEIN"/>
    <property type="match status" value="1"/>
</dbReference>
<dbReference type="InterPro" id="IPR011333">
    <property type="entry name" value="SKP1/BTB/POZ_sf"/>
</dbReference>
<organism evidence="2 3">
    <name type="scientific">Cudoniella acicularis</name>
    <dbReference type="NCBI Taxonomy" id="354080"/>
    <lineage>
        <taxon>Eukaryota</taxon>
        <taxon>Fungi</taxon>
        <taxon>Dikarya</taxon>
        <taxon>Ascomycota</taxon>
        <taxon>Pezizomycotina</taxon>
        <taxon>Leotiomycetes</taxon>
        <taxon>Helotiales</taxon>
        <taxon>Tricladiaceae</taxon>
        <taxon>Cudoniella</taxon>
    </lineage>
</organism>
<reference evidence="2 3" key="1">
    <citation type="submission" date="2020-03" db="EMBL/GenBank/DDBJ databases">
        <title>Draft Genome Sequence of Cudoniella acicularis.</title>
        <authorList>
            <person name="Buettner E."/>
            <person name="Kellner H."/>
        </authorList>
    </citation>
    <scope>NUCLEOTIDE SEQUENCE [LARGE SCALE GENOMIC DNA]</scope>
    <source>
        <strain evidence="2 3">DSM 108380</strain>
    </source>
</reference>
<proteinExistence type="predicted"/>
<name>A0A8H4RWT3_9HELO</name>
<gene>
    <name evidence="2" type="ORF">G7Y89_g2165</name>
</gene>
<dbReference type="OrthoDB" id="6359816at2759"/>
<accession>A0A8H4RWT3</accession>
<feature type="region of interest" description="Disordered" evidence="1">
    <location>
        <begin position="16"/>
        <end position="39"/>
    </location>
</feature>
<dbReference type="AlphaFoldDB" id="A0A8H4RWT3"/>